<evidence type="ECO:0000313" key="1">
    <source>
        <dbReference type="EMBL" id="KAI5683291.1"/>
    </source>
</evidence>
<evidence type="ECO:0000313" key="2">
    <source>
        <dbReference type="Proteomes" id="UP001060085"/>
    </source>
</evidence>
<dbReference type="EMBL" id="CM044701">
    <property type="protein sequence ID" value="KAI5683291.1"/>
    <property type="molecule type" value="Genomic_DNA"/>
</dbReference>
<gene>
    <name evidence="1" type="ORF">M9H77_04519</name>
</gene>
<protein>
    <submittedName>
        <fullName evidence="1">Uncharacterized protein</fullName>
    </submittedName>
</protein>
<sequence length="187" mass="21498">MCIHNQIIPSWLEVFLNKTFFGACSNHGLQKNELNMYCITCDLAACRYCLATGLHNNHNLLKIYRHVYQDVVPLKAMEEHIDCSNIQPYKCNKKCIIAMNPLPHCGSGAQIDGDLSCLVCKRKLMDPEQYRYCCIACKVEALTRKRKGSHSQNFSMENSTAKNEIEIAKEERRKRRRKGVPIRAPLH</sequence>
<accession>A0ACC0CEU9</accession>
<organism evidence="1 2">
    <name type="scientific">Catharanthus roseus</name>
    <name type="common">Madagascar periwinkle</name>
    <name type="synonym">Vinca rosea</name>
    <dbReference type="NCBI Taxonomy" id="4058"/>
    <lineage>
        <taxon>Eukaryota</taxon>
        <taxon>Viridiplantae</taxon>
        <taxon>Streptophyta</taxon>
        <taxon>Embryophyta</taxon>
        <taxon>Tracheophyta</taxon>
        <taxon>Spermatophyta</taxon>
        <taxon>Magnoliopsida</taxon>
        <taxon>eudicotyledons</taxon>
        <taxon>Gunneridae</taxon>
        <taxon>Pentapetalae</taxon>
        <taxon>asterids</taxon>
        <taxon>lamiids</taxon>
        <taxon>Gentianales</taxon>
        <taxon>Apocynaceae</taxon>
        <taxon>Rauvolfioideae</taxon>
        <taxon>Vinceae</taxon>
        <taxon>Catharanthinae</taxon>
        <taxon>Catharanthus</taxon>
    </lineage>
</organism>
<comment type="caution">
    <text evidence="1">The sequence shown here is derived from an EMBL/GenBank/DDBJ whole genome shotgun (WGS) entry which is preliminary data.</text>
</comment>
<name>A0ACC0CEU9_CATRO</name>
<dbReference type="Proteomes" id="UP001060085">
    <property type="component" value="Linkage Group LG01"/>
</dbReference>
<reference evidence="2" key="1">
    <citation type="journal article" date="2023" name="Nat. Plants">
        <title>Single-cell RNA sequencing provides a high-resolution roadmap for understanding the multicellular compartmentation of specialized metabolism.</title>
        <authorList>
            <person name="Sun S."/>
            <person name="Shen X."/>
            <person name="Li Y."/>
            <person name="Li Y."/>
            <person name="Wang S."/>
            <person name="Li R."/>
            <person name="Zhang H."/>
            <person name="Shen G."/>
            <person name="Guo B."/>
            <person name="Wei J."/>
            <person name="Xu J."/>
            <person name="St-Pierre B."/>
            <person name="Chen S."/>
            <person name="Sun C."/>
        </authorList>
    </citation>
    <scope>NUCLEOTIDE SEQUENCE [LARGE SCALE GENOMIC DNA]</scope>
</reference>
<keyword evidence="2" id="KW-1185">Reference proteome</keyword>
<proteinExistence type="predicted"/>